<evidence type="ECO:0000313" key="1">
    <source>
        <dbReference type="EMBL" id="RQG86960.1"/>
    </source>
</evidence>
<sequence>MEAPLATPFVRPVLTATGVGPTITIVDRNLVFRSIQLWNFPGTNTRDSLEATGRCVLWTRIRHCLLPVGNRVASIHHVLRGHRTRSLIRSRKPKY</sequence>
<proteinExistence type="predicted"/>
<dbReference type="Proteomes" id="UP000273828">
    <property type="component" value="Unassembled WGS sequence"/>
</dbReference>
<comment type="caution">
    <text evidence="1">The sequence shown here is derived from an EMBL/GenBank/DDBJ whole genome shotgun (WGS) entry which is preliminary data.</text>
</comment>
<protein>
    <submittedName>
        <fullName evidence="1">Uncharacterized protein</fullName>
    </submittedName>
</protein>
<keyword evidence="2" id="KW-1185">Reference proteome</keyword>
<organism evidence="1 2">
    <name type="scientific">Natrarchaeobius halalkaliphilus</name>
    <dbReference type="NCBI Taxonomy" id="1679091"/>
    <lineage>
        <taxon>Archaea</taxon>
        <taxon>Methanobacteriati</taxon>
        <taxon>Methanobacteriota</taxon>
        <taxon>Stenosarchaea group</taxon>
        <taxon>Halobacteria</taxon>
        <taxon>Halobacteriales</taxon>
        <taxon>Natrialbaceae</taxon>
        <taxon>Natrarchaeobius</taxon>
    </lineage>
</organism>
<name>A0A3N6NUS9_9EURY</name>
<accession>A0A3N6NUS9</accession>
<evidence type="ECO:0000313" key="2">
    <source>
        <dbReference type="Proteomes" id="UP000273828"/>
    </source>
</evidence>
<dbReference type="AlphaFoldDB" id="A0A3N6NUS9"/>
<reference evidence="1 2" key="1">
    <citation type="submission" date="2018-10" db="EMBL/GenBank/DDBJ databases">
        <title>Natrarchaeobius chitinivorans gen. nov., sp. nov., and Natrarchaeobius haloalkaliphilus sp. nov., alkaliphilic, chitin-utilizing haloarchaea from hypersaline alkaline lakes.</title>
        <authorList>
            <person name="Sorokin D.Y."/>
            <person name="Elcheninov A.G."/>
            <person name="Kostrikina N.A."/>
            <person name="Bale N.J."/>
            <person name="Sinninghe Damste J.S."/>
            <person name="Khijniak T.V."/>
            <person name="Kublanov I.V."/>
            <person name="Toshchakov S.V."/>
        </authorList>
    </citation>
    <scope>NUCLEOTIDE SEQUENCE [LARGE SCALE GENOMIC DNA]</scope>
    <source>
        <strain evidence="1 2">AArcht-Sl</strain>
    </source>
</reference>
<gene>
    <name evidence="1" type="ORF">EA462_14985</name>
</gene>
<dbReference type="EMBL" id="REFY01000006">
    <property type="protein sequence ID" value="RQG86960.1"/>
    <property type="molecule type" value="Genomic_DNA"/>
</dbReference>